<accession>A0ABN1R744</accession>
<dbReference type="EMBL" id="BAAAHH010000012">
    <property type="protein sequence ID" value="GAA0952822.1"/>
    <property type="molecule type" value="Genomic_DNA"/>
</dbReference>
<evidence type="ECO:0000256" key="2">
    <source>
        <dbReference type="ARBA" id="ARBA00023125"/>
    </source>
</evidence>
<dbReference type="Pfam" id="PF09339">
    <property type="entry name" value="HTH_IclR"/>
    <property type="match status" value="1"/>
</dbReference>
<dbReference type="PROSITE" id="PS51078">
    <property type="entry name" value="ICLR_ED"/>
    <property type="match status" value="1"/>
</dbReference>
<dbReference type="SUPFAM" id="SSF55781">
    <property type="entry name" value="GAF domain-like"/>
    <property type="match status" value="1"/>
</dbReference>
<dbReference type="PANTHER" id="PTHR30136">
    <property type="entry name" value="HELIX-TURN-HELIX TRANSCRIPTIONAL REGULATOR, ICLR FAMILY"/>
    <property type="match status" value="1"/>
</dbReference>
<evidence type="ECO:0008006" key="8">
    <source>
        <dbReference type="Google" id="ProtNLM"/>
    </source>
</evidence>
<evidence type="ECO:0000313" key="6">
    <source>
        <dbReference type="EMBL" id="GAA0952822.1"/>
    </source>
</evidence>
<name>A0ABN1R744_9ACTN</name>
<reference evidence="6 7" key="1">
    <citation type="journal article" date="2019" name="Int. J. Syst. Evol. Microbiol.">
        <title>The Global Catalogue of Microorganisms (GCM) 10K type strain sequencing project: providing services to taxonomists for standard genome sequencing and annotation.</title>
        <authorList>
            <consortium name="The Broad Institute Genomics Platform"/>
            <consortium name="The Broad Institute Genome Sequencing Center for Infectious Disease"/>
            <person name="Wu L."/>
            <person name="Ma J."/>
        </authorList>
    </citation>
    <scope>NUCLEOTIDE SEQUENCE [LARGE SCALE GENOMIC DNA]</scope>
    <source>
        <strain evidence="6 7">JCM 10696</strain>
    </source>
</reference>
<dbReference type="InterPro" id="IPR036388">
    <property type="entry name" value="WH-like_DNA-bd_sf"/>
</dbReference>
<dbReference type="PROSITE" id="PS51077">
    <property type="entry name" value="HTH_ICLR"/>
    <property type="match status" value="1"/>
</dbReference>
<dbReference type="PANTHER" id="PTHR30136:SF35">
    <property type="entry name" value="HTH-TYPE TRANSCRIPTIONAL REGULATOR RV1719"/>
    <property type="match status" value="1"/>
</dbReference>
<comment type="caution">
    <text evidence="6">The sequence shown here is derived from an EMBL/GenBank/DDBJ whole genome shotgun (WGS) entry which is preliminary data.</text>
</comment>
<gene>
    <name evidence="6" type="ORF">GCM10009550_34100</name>
</gene>
<dbReference type="SUPFAM" id="SSF46785">
    <property type="entry name" value="Winged helix' DNA-binding domain"/>
    <property type="match status" value="1"/>
</dbReference>
<evidence type="ECO:0000256" key="3">
    <source>
        <dbReference type="ARBA" id="ARBA00023163"/>
    </source>
</evidence>
<organism evidence="6 7">
    <name type="scientific">Actinocorallia libanotica</name>
    <dbReference type="NCBI Taxonomy" id="46162"/>
    <lineage>
        <taxon>Bacteria</taxon>
        <taxon>Bacillati</taxon>
        <taxon>Actinomycetota</taxon>
        <taxon>Actinomycetes</taxon>
        <taxon>Streptosporangiales</taxon>
        <taxon>Thermomonosporaceae</taxon>
        <taxon>Actinocorallia</taxon>
    </lineage>
</organism>
<keyword evidence="7" id="KW-1185">Reference proteome</keyword>
<dbReference type="SMART" id="SM00346">
    <property type="entry name" value="HTH_ICLR"/>
    <property type="match status" value="1"/>
</dbReference>
<dbReference type="InterPro" id="IPR014757">
    <property type="entry name" value="Tscrpt_reg_IclR_C"/>
</dbReference>
<proteinExistence type="predicted"/>
<keyword evidence="3" id="KW-0804">Transcription</keyword>
<keyword evidence="1" id="KW-0805">Transcription regulation</keyword>
<dbReference type="InterPro" id="IPR050707">
    <property type="entry name" value="HTH_MetabolicPath_Reg"/>
</dbReference>
<sequence length="223" mass="22724">MTRDLPASAPARVLAVLEHVAGGGSTANLSELARTTGLNRITLMRLLADLTEEGVLERTGAGHRVGQRLLLLSAAALSGQELTSLGQRTLDGLSAALGVSAYLVVAEDDRITYLLRAIPDTPLVSQVTVGTVVPIDATTGGRAVLAARAGDRAPVFWSRSGYEPGIDSVAAAVVRPDGAPVAAVSLAAPSGRLDHSPARRAEVEDALITAVADLGALLGAARG</sequence>
<evidence type="ECO:0000313" key="7">
    <source>
        <dbReference type="Proteomes" id="UP001500665"/>
    </source>
</evidence>
<dbReference type="InterPro" id="IPR029016">
    <property type="entry name" value="GAF-like_dom_sf"/>
</dbReference>
<dbReference type="InterPro" id="IPR036390">
    <property type="entry name" value="WH_DNA-bd_sf"/>
</dbReference>
<protein>
    <recommendedName>
        <fullName evidence="8">IclR family transcriptional regulator</fullName>
    </recommendedName>
</protein>
<keyword evidence="2" id="KW-0238">DNA-binding</keyword>
<evidence type="ECO:0000256" key="1">
    <source>
        <dbReference type="ARBA" id="ARBA00023015"/>
    </source>
</evidence>
<dbReference type="Proteomes" id="UP001500665">
    <property type="component" value="Unassembled WGS sequence"/>
</dbReference>
<evidence type="ECO:0000259" key="5">
    <source>
        <dbReference type="PROSITE" id="PS51078"/>
    </source>
</evidence>
<dbReference type="InterPro" id="IPR005471">
    <property type="entry name" value="Tscrpt_reg_IclR_N"/>
</dbReference>
<feature type="domain" description="IclR-ED" evidence="5">
    <location>
        <begin position="68"/>
        <end position="223"/>
    </location>
</feature>
<dbReference type="Gene3D" id="3.30.450.40">
    <property type="match status" value="2"/>
</dbReference>
<dbReference type="Pfam" id="PF01614">
    <property type="entry name" value="IclR_C"/>
    <property type="match status" value="1"/>
</dbReference>
<feature type="domain" description="HTH iclR-type" evidence="4">
    <location>
        <begin position="7"/>
        <end position="67"/>
    </location>
</feature>
<evidence type="ECO:0000259" key="4">
    <source>
        <dbReference type="PROSITE" id="PS51077"/>
    </source>
</evidence>
<dbReference type="Gene3D" id="1.10.10.10">
    <property type="entry name" value="Winged helix-like DNA-binding domain superfamily/Winged helix DNA-binding domain"/>
    <property type="match status" value="1"/>
</dbReference>